<dbReference type="PROSITE" id="PS50191">
    <property type="entry name" value="CRAL_TRIO"/>
    <property type="match status" value="1"/>
</dbReference>
<dbReference type="PANTHER" id="PTHR45657">
    <property type="entry name" value="CRAL-TRIO DOMAIN-CONTAINING PROTEIN YKL091C-RELATED"/>
    <property type="match status" value="1"/>
</dbReference>
<name>A0A7N1A0P0_KALFE</name>
<keyword evidence="3" id="KW-0813">Transport</keyword>
<organism evidence="8 9">
    <name type="scientific">Kalanchoe fedtschenkoi</name>
    <name type="common">Lavender scallops</name>
    <name type="synonym">South American air plant</name>
    <dbReference type="NCBI Taxonomy" id="63787"/>
    <lineage>
        <taxon>Eukaryota</taxon>
        <taxon>Viridiplantae</taxon>
        <taxon>Streptophyta</taxon>
        <taxon>Embryophyta</taxon>
        <taxon>Tracheophyta</taxon>
        <taxon>Spermatophyta</taxon>
        <taxon>Magnoliopsida</taxon>
        <taxon>eudicotyledons</taxon>
        <taxon>Gunneridae</taxon>
        <taxon>Pentapetalae</taxon>
        <taxon>Saxifragales</taxon>
        <taxon>Crassulaceae</taxon>
        <taxon>Kalanchoe</taxon>
    </lineage>
</organism>
<dbReference type="SMART" id="SM00516">
    <property type="entry name" value="SEC14"/>
    <property type="match status" value="1"/>
</dbReference>
<dbReference type="CDD" id="cd00170">
    <property type="entry name" value="SEC14"/>
    <property type="match status" value="1"/>
</dbReference>
<comment type="subcellular location">
    <subcellularLocation>
        <location evidence="1">Cell membrane</location>
        <topology evidence="1">Peripheral membrane protein</topology>
    </subcellularLocation>
    <subcellularLocation>
        <location evidence="2">Golgi apparatus membrane</location>
        <topology evidence="2">Peripheral membrane protein</topology>
    </subcellularLocation>
</comment>
<sequence length="432" mass="49458">MAGEILMIQEDEKGRRSGYEVSEDEKFRRGSRSLKKKAMNASTKLTHNFKKRSKRVADDQRYTSVSVEDVRDAEEEKAVNHFRQILIEKELLPASHDDYHTMLRFLKARKFDFDRTLIMWSDMLHWRQEYGADSVLQDFIYKEYEEVQNHYPHGYHGVDKEGHPVYIERIGKVEPSKLMNVTTVERFLKYHVQGFERAFAEKFPACSIASRRHIDSNTTILDVHGVNWMTFGKIAHDLVMRIQKIDGDNYPETLHQMYIVNAGSGFKLLWNTAKSFLDPKTTSKIHVLGNKFRSKLLEIVDASQLPDFLGGNCTCPYDGGCLRSDKGPWKDPEIVKLVRDINATYQRRASTSSDGEDLDLKSHKSTACNNMKDYMSSSHPGMSAQQDMHIHGDQEALNNIPTCSVGETIDSAAAVQALSLTGPYYWHSSFSI</sequence>
<evidence type="ECO:0000313" key="8">
    <source>
        <dbReference type="EnsemblPlants" id="Kaladp0058s0246.1.v1.1"/>
    </source>
</evidence>
<evidence type="ECO:0000256" key="3">
    <source>
        <dbReference type="ARBA" id="ARBA00022927"/>
    </source>
</evidence>
<dbReference type="InterPro" id="IPR051026">
    <property type="entry name" value="PI/PC_transfer"/>
</dbReference>
<dbReference type="PANTHER" id="PTHR45657:SF43">
    <property type="entry name" value="PHOSPHATIDYLINOSITOL_PHOSPHATIDYLCHOLINE TRANSFER PROTEIN SFH9"/>
    <property type="match status" value="1"/>
</dbReference>
<dbReference type="GO" id="GO:0005886">
    <property type="term" value="C:plasma membrane"/>
    <property type="evidence" value="ECO:0007669"/>
    <property type="project" value="UniProtKB-SubCell"/>
</dbReference>
<keyword evidence="3" id="KW-0653">Protein transport</keyword>
<dbReference type="OMA" id="WETVLAN"/>
<dbReference type="AlphaFoldDB" id="A0A7N1A0P0"/>
<dbReference type="InterPro" id="IPR011074">
    <property type="entry name" value="CRAL/TRIO_N_dom"/>
</dbReference>
<dbReference type="Gramene" id="Kaladp0058s0246.1.v1.1">
    <property type="protein sequence ID" value="Kaladp0058s0246.1.v1.1"/>
    <property type="gene ID" value="Kaladp0058s0246.v1.1"/>
</dbReference>
<evidence type="ECO:0000256" key="1">
    <source>
        <dbReference type="ARBA" id="ARBA00004202"/>
    </source>
</evidence>
<feature type="region of interest" description="Disordered" evidence="6">
    <location>
        <begin position="1"/>
        <end position="40"/>
    </location>
</feature>
<dbReference type="Gramene" id="Kaladp0058s0246.3.v1.1">
    <property type="protein sequence ID" value="Kaladp0058s0246.3.v1.1"/>
    <property type="gene ID" value="Kaladp0058s0246.v1.1"/>
</dbReference>
<dbReference type="SUPFAM" id="SSF46938">
    <property type="entry name" value="CRAL/TRIO N-terminal domain"/>
    <property type="match status" value="1"/>
</dbReference>
<evidence type="ECO:0000313" key="9">
    <source>
        <dbReference type="Proteomes" id="UP000594263"/>
    </source>
</evidence>
<dbReference type="InterPro" id="IPR036273">
    <property type="entry name" value="CRAL/TRIO_N_dom_sf"/>
</dbReference>
<evidence type="ECO:0000256" key="6">
    <source>
        <dbReference type="SAM" id="MobiDB-lite"/>
    </source>
</evidence>
<evidence type="ECO:0000256" key="4">
    <source>
        <dbReference type="ARBA" id="ARBA00023034"/>
    </source>
</evidence>
<dbReference type="SUPFAM" id="SSF52087">
    <property type="entry name" value="CRAL/TRIO domain"/>
    <property type="match status" value="1"/>
</dbReference>
<dbReference type="GO" id="GO:0000139">
    <property type="term" value="C:Golgi membrane"/>
    <property type="evidence" value="ECO:0007669"/>
    <property type="project" value="UniProtKB-SubCell"/>
</dbReference>
<dbReference type="InterPro" id="IPR036865">
    <property type="entry name" value="CRAL-TRIO_dom_sf"/>
</dbReference>
<evidence type="ECO:0000256" key="2">
    <source>
        <dbReference type="ARBA" id="ARBA00004395"/>
    </source>
</evidence>
<protein>
    <recommendedName>
        <fullName evidence="7">CRAL-TRIO domain-containing protein</fullName>
    </recommendedName>
</protein>
<keyword evidence="4" id="KW-0333">Golgi apparatus</keyword>
<comment type="similarity">
    <text evidence="5">Belongs to the SFH family.</text>
</comment>
<accession>A0A7N1A0P0</accession>
<reference evidence="8" key="1">
    <citation type="submission" date="2021-01" db="UniProtKB">
        <authorList>
            <consortium name="EnsemblPlants"/>
        </authorList>
    </citation>
    <scope>IDENTIFICATION</scope>
</reference>
<feature type="compositionally biased region" description="Basic and acidic residues" evidence="6">
    <location>
        <begin position="10"/>
        <end position="28"/>
    </location>
</feature>
<dbReference type="Pfam" id="PF03765">
    <property type="entry name" value="CRAL_TRIO_N"/>
    <property type="match status" value="1"/>
</dbReference>
<dbReference type="GO" id="GO:0015031">
    <property type="term" value="P:protein transport"/>
    <property type="evidence" value="ECO:0007669"/>
    <property type="project" value="UniProtKB-KW"/>
</dbReference>
<dbReference type="SMART" id="SM01100">
    <property type="entry name" value="CRAL_TRIO_N"/>
    <property type="match status" value="1"/>
</dbReference>
<keyword evidence="9" id="KW-1185">Reference proteome</keyword>
<feature type="compositionally biased region" description="Basic residues" evidence="6">
    <location>
        <begin position="29"/>
        <end position="38"/>
    </location>
</feature>
<dbReference type="EnsemblPlants" id="Kaladp0058s0246.3.v1.1">
    <property type="protein sequence ID" value="Kaladp0058s0246.3.v1.1"/>
    <property type="gene ID" value="Kaladp0058s0246.v1.1"/>
</dbReference>
<dbReference type="EnsemblPlants" id="Kaladp0058s0246.1.v1.1">
    <property type="protein sequence ID" value="Kaladp0058s0246.1.v1.1"/>
    <property type="gene ID" value="Kaladp0058s0246.v1.1"/>
</dbReference>
<evidence type="ECO:0000256" key="5">
    <source>
        <dbReference type="ARBA" id="ARBA00038020"/>
    </source>
</evidence>
<feature type="domain" description="CRAL-TRIO" evidence="7">
    <location>
        <begin position="143"/>
        <end position="317"/>
    </location>
</feature>
<dbReference type="Proteomes" id="UP000594263">
    <property type="component" value="Unplaced"/>
</dbReference>
<proteinExistence type="inferred from homology"/>
<dbReference type="Pfam" id="PF00650">
    <property type="entry name" value="CRAL_TRIO"/>
    <property type="match status" value="1"/>
</dbReference>
<dbReference type="Gene3D" id="1.10.8.20">
    <property type="entry name" value="N-terminal domain of phosphatidylinositol transfer protein sec14p"/>
    <property type="match status" value="1"/>
</dbReference>
<dbReference type="Gene3D" id="3.40.525.10">
    <property type="entry name" value="CRAL-TRIO lipid binding domain"/>
    <property type="match status" value="1"/>
</dbReference>
<dbReference type="InterPro" id="IPR001251">
    <property type="entry name" value="CRAL-TRIO_dom"/>
</dbReference>
<evidence type="ECO:0000259" key="7">
    <source>
        <dbReference type="PROSITE" id="PS50191"/>
    </source>
</evidence>